<sequence>MSNFYNESIYLNQSIFCPSLSSQTSSQDLQSTGSFDNYFQKQCGVEKTRKIKKQTKKDKKNLLGSISTTCYGENFDVNEDEFQQQSQKNEKSSQIMCQKPQTQQLRQCIVKDPVIPHKYLIIPNIVIDFDQIKEGIYIQDQNTLRLYRQTACVNYLKNLDMIEMEIGINSDSIKDFSFICNMLDSLGDQKAHSLAQALRQYDSIINQCQQEKKKYPQQNNLSPNDLYKSEANNSSTFSFAQNNQEDDVWNFEKSRQKAYKIIQNIMINNPQGYKYMYFRILRGSKDSCEMFSQINSREYLQFLLGTNNIQQIIQIILRHGMLSKKTSVDTFQCLQFSGEQFLYDTFNSQKDSLSNNYDLSLENTTINDCTYAMDISFTKLQLSNYKDRFNDYLLIISPKKYDNNFMLGLLLKRLEEQKQAQQMLQQNYMDIQYQAQSEVFVEKFYQDKINNNHA</sequence>
<dbReference type="KEGG" id="tet:TTHERM_01253380"/>
<protein>
    <submittedName>
        <fullName evidence="1">Uncharacterized protein</fullName>
    </submittedName>
</protein>
<dbReference type="GeneID" id="7840288"/>
<dbReference type="InParanoid" id="Q22V92"/>
<reference evidence="2" key="1">
    <citation type="journal article" date="2006" name="PLoS Biol.">
        <title>Macronuclear genome sequence of the ciliate Tetrahymena thermophila, a model eukaryote.</title>
        <authorList>
            <person name="Eisen J.A."/>
            <person name="Coyne R.S."/>
            <person name="Wu M."/>
            <person name="Wu D."/>
            <person name="Thiagarajan M."/>
            <person name="Wortman J.R."/>
            <person name="Badger J.H."/>
            <person name="Ren Q."/>
            <person name="Amedeo P."/>
            <person name="Jones K.M."/>
            <person name="Tallon L.J."/>
            <person name="Delcher A.L."/>
            <person name="Salzberg S.L."/>
            <person name="Silva J.C."/>
            <person name="Haas B.J."/>
            <person name="Majoros W.H."/>
            <person name="Farzad M."/>
            <person name="Carlton J.M."/>
            <person name="Smith R.K. Jr."/>
            <person name="Garg J."/>
            <person name="Pearlman R.E."/>
            <person name="Karrer K.M."/>
            <person name="Sun L."/>
            <person name="Manning G."/>
            <person name="Elde N.C."/>
            <person name="Turkewitz A.P."/>
            <person name="Asai D.J."/>
            <person name="Wilkes D.E."/>
            <person name="Wang Y."/>
            <person name="Cai H."/>
            <person name="Collins K."/>
            <person name="Stewart B.A."/>
            <person name="Lee S.R."/>
            <person name="Wilamowska K."/>
            <person name="Weinberg Z."/>
            <person name="Ruzzo W.L."/>
            <person name="Wloga D."/>
            <person name="Gaertig J."/>
            <person name="Frankel J."/>
            <person name="Tsao C.-C."/>
            <person name="Gorovsky M.A."/>
            <person name="Keeling P.J."/>
            <person name="Waller R.F."/>
            <person name="Patron N.J."/>
            <person name="Cherry J.M."/>
            <person name="Stover N.A."/>
            <person name="Krieger C.J."/>
            <person name="del Toro C."/>
            <person name="Ryder H.F."/>
            <person name="Williamson S.C."/>
            <person name="Barbeau R.A."/>
            <person name="Hamilton E.P."/>
            <person name="Orias E."/>
        </authorList>
    </citation>
    <scope>NUCLEOTIDE SEQUENCE [LARGE SCALE GENOMIC DNA]</scope>
    <source>
        <strain evidence="2">SB210</strain>
    </source>
</reference>
<name>Q22V92_TETTS</name>
<keyword evidence="2" id="KW-1185">Reference proteome</keyword>
<gene>
    <name evidence="1" type="ORF">TTHERM_01253380</name>
</gene>
<dbReference type="Proteomes" id="UP000009168">
    <property type="component" value="Unassembled WGS sequence"/>
</dbReference>
<accession>Q22V92</accession>
<evidence type="ECO:0000313" key="1">
    <source>
        <dbReference type="EMBL" id="EAR89193.1"/>
    </source>
</evidence>
<dbReference type="EMBL" id="GG662824">
    <property type="protein sequence ID" value="EAR89193.1"/>
    <property type="molecule type" value="Genomic_DNA"/>
</dbReference>
<dbReference type="HOGENOM" id="CLU_603426_0_0_1"/>
<organism evidence="1 2">
    <name type="scientific">Tetrahymena thermophila (strain SB210)</name>
    <dbReference type="NCBI Taxonomy" id="312017"/>
    <lineage>
        <taxon>Eukaryota</taxon>
        <taxon>Sar</taxon>
        <taxon>Alveolata</taxon>
        <taxon>Ciliophora</taxon>
        <taxon>Intramacronucleata</taxon>
        <taxon>Oligohymenophorea</taxon>
        <taxon>Hymenostomatida</taxon>
        <taxon>Tetrahymenina</taxon>
        <taxon>Tetrahymenidae</taxon>
        <taxon>Tetrahymena</taxon>
    </lineage>
</organism>
<dbReference type="RefSeq" id="XP_001009438.1">
    <property type="nucleotide sequence ID" value="XM_001009438.3"/>
</dbReference>
<dbReference type="AlphaFoldDB" id="Q22V92"/>
<proteinExistence type="predicted"/>
<evidence type="ECO:0000313" key="2">
    <source>
        <dbReference type="Proteomes" id="UP000009168"/>
    </source>
</evidence>